<dbReference type="PROSITE" id="PS50055">
    <property type="entry name" value="TYR_PHOSPHATASE_PTP"/>
    <property type="match status" value="1"/>
</dbReference>
<dbReference type="InterPro" id="IPR003595">
    <property type="entry name" value="Tyr_Pase_cat"/>
</dbReference>
<keyword evidence="13" id="KW-0931">ER-Golgi transport</keyword>
<reference evidence="23" key="1">
    <citation type="submission" date="2020-07" db="EMBL/GenBank/DDBJ databases">
        <title>Clarias magur genome sequencing, assembly and annotation.</title>
        <authorList>
            <person name="Kushwaha B."/>
            <person name="Kumar R."/>
            <person name="Das P."/>
            <person name="Joshi C.G."/>
            <person name="Kumar D."/>
            <person name="Nagpure N.S."/>
            <person name="Pandey M."/>
            <person name="Agarwal S."/>
            <person name="Srivastava S."/>
            <person name="Singh M."/>
            <person name="Sahoo L."/>
            <person name="Jayasankar P."/>
            <person name="Meher P.K."/>
            <person name="Koringa P.G."/>
            <person name="Iquebal M.A."/>
            <person name="Das S.P."/>
            <person name="Bit A."/>
            <person name="Patnaik S."/>
            <person name="Patel N."/>
            <person name="Shah T.M."/>
            <person name="Hinsu A."/>
            <person name="Jena J.K."/>
        </authorList>
    </citation>
    <scope>NUCLEOTIDE SEQUENCE</scope>
    <source>
        <strain evidence="23">CIFAMagur01</strain>
        <tissue evidence="23">Testis</tissue>
    </source>
</reference>
<comment type="similarity">
    <text evidence="2">Belongs to the NAD kinase family.</text>
</comment>
<evidence type="ECO:0000256" key="15">
    <source>
        <dbReference type="ARBA" id="ARBA00023027"/>
    </source>
</evidence>
<keyword evidence="24" id="KW-1185">Reference proteome</keyword>
<evidence type="ECO:0000256" key="6">
    <source>
        <dbReference type="ARBA" id="ARBA00022679"/>
    </source>
</evidence>
<comment type="subcellular location">
    <subcellularLocation>
        <location evidence="1">Endoplasmic reticulum</location>
    </subcellularLocation>
</comment>
<evidence type="ECO:0000256" key="18">
    <source>
        <dbReference type="ARBA" id="ARBA00072470"/>
    </source>
</evidence>
<dbReference type="HAMAP" id="MF_00361">
    <property type="entry name" value="NAD_kinase"/>
    <property type="match status" value="1"/>
</dbReference>
<evidence type="ECO:0000313" key="23">
    <source>
        <dbReference type="EMBL" id="KAF5907246.1"/>
    </source>
</evidence>
<dbReference type="GO" id="GO:0016192">
    <property type="term" value="P:vesicle-mediated transport"/>
    <property type="evidence" value="ECO:0007669"/>
    <property type="project" value="UniProtKB-KW"/>
</dbReference>
<dbReference type="PANTHER" id="PTHR20275:SF30">
    <property type="entry name" value="NAD(+) KINASE"/>
    <property type="match status" value="1"/>
</dbReference>
<dbReference type="PROSITE" id="PS00383">
    <property type="entry name" value="TYR_PHOSPHATASE_1"/>
    <property type="match status" value="1"/>
</dbReference>
<evidence type="ECO:0000256" key="8">
    <source>
        <dbReference type="ARBA" id="ARBA00022777"/>
    </source>
</evidence>
<organism evidence="23 24">
    <name type="scientific">Clarias magur</name>
    <name type="common">Asian catfish</name>
    <name type="synonym">Macropteronotus magur</name>
    <dbReference type="NCBI Taxonomy" id="1594786"/>
    <lineage>
        <taxon>Eukaryota</taxon>
        <taxon>Metazoa</taxon>
        <taxon>Chordata</taxon>
        <taxon>Craniata</taxon>
        <taxon>Vertebrata</taxon>
        <taxon>Euteleostomi</taxon>
        <taxon>Actinopterygii</taxon>
        <taxon>Neopterygii</taxon>
        <taxon>Teleostei</taxon>
        <taxon>Ostariophysi</taxon>
        <taxon>Siluriformes</taxon>
        <taxon>Clariidae</taxon>
        <taxon>Clarias</taxon>
    </lineage>
</organism>
<feature type="domain" description="Protein kinase" evidence="20">
    <location>
        <begin position="646"/>
        <end position="902"/>
    </location>
</feature>
<keyword evidence="6" id="KW-0808">Transferase</keyword>
<dbReference type="GO" id="GO:0006741">
    <property type="term" value="P:NADP+ biosynthetic process"/>
    <property type="evidence" value="ECO:0007669"/>
    <property type="project" value="InterPro"/>
</dbReference>
<comment type="catalytic activity">
    <reaction evidence="16">
        <text>O-phospho-L-tyrosyl-[protein] + H2O = L-tyrosyl-[protein] + phosphate</text>
        <dbReference type="Rhea" id="RHEA:10684"/>
        <dbReference type="Rhea" id="RHEA-COMP:10136"/>
        <dbReference type="Rhea" id="RHEA-COMP:20101"/>
        <dbReference type="ChEBI" id="CHEBI:15377"/>
        <dbReference type="ChEBI" id="CHEBI:43474"/>
        <dbReference type="ChEBI" id="CHEBI:46858"/>
        <dbReference type="ChEBI" id="CHEBI:61978"/>
        <dbReference type="EC" id="3.1.3.48"/>
    </reaction>
</comment>
<dbReference type="FunFam" id="1.10.510.10:FF:000392">
    <property type="entry name" value="Pim proto-oncogene, serine/threonine kinase,-related 152"/>
    <property type="match status" value="1"/>
</dbReference>
<dbReference type="GO" id="GO:0004725">
    <property type="term" value="F:protein tyrosine phosphatase activity"/>
    <property type="evidence" value="ECO:0007669"/>
    <property type="project" value="UniProtKB-EC"/>
</dbReference>
<evidence type="ECO:0000256" key="4">
    <source>
        <dbReference type="ARBA" id="ARBA00013064"/>
    </source>
</evidence>
<dbReference type="InterPro" id="IPR000719">
    <property type="entry name" value="Prot_kinase_dom"/>
</dbReference>
<keyword evidence="8 23" id="KW-0418">Kinase</keyword>
<evidence type="ECO:0000259" key="22">
    <source>
        <dbReference type="PROSITE" id="PS50056"/>
    </source>
</evidence>
<feature type="domain" description="Tyrosine-protein phosphatase" evidence="21">
    <location>
        <begin position="30"/>
        <end position="289"/>
    </location>
</feature>
<dbReference type="InterPro" id="IPR011009">
    <property type="entry name" value="Kinase-like_dom_sf"/>
</dbReference>
<dbReference type="Gene3D" id="3.90.190.10">
    <property type="entry name" value="Protein tyrosine phosphatase superfamily"/>
    <property type="match status" value="1"/>
</dbReference>
<dbReference type="FunFam" id="2.60.200.30:FF:000003">
    <property type="entry name" value="NAD kinase b"/>
    <property type="match status" value="1"/>
</dbReference>
<comment type="caution">
    <text evidence="23">The sequence shown here is derived from an EMBL/GenBank/DDBJ whole genome shotgun (WGS) entry which is preliminary data.</text>
</comment>
<dbReference type="Pfam" id="PF12931">
    <property type="entry name" value="TPR_Sec16"/>
    <property type="match status" value="1"/>
</dbReference>
<dbReference type="GO" id="GO:0004672">
    <property type="term" value="F:protein kinase activity"/>
    <property type="evidence" value="ECO:0007669"/>
    <property type="project" value="InterPro"/>
</dbReference>
<dbReference type="InterPro" id="IPR002504">
    <property type="entry name" value="NADK"/>
</dbReference>
<keyword evidence="12" id="KW-0521">NADP</keyword>
<accession>A0A8J4X9W2</accession>
<keyword evidence="14" id="KW-0904">Protein phosphatase</keyword>
<dbReference type="FunFam" id="3.90.190.10:FF:000102">
    <property type="entry name" value="Receptor-type tyrosine-protein phosphatase"/>
    <property type="match status" value="1"/>
</dbReference>
<proteinExistence type="inferred from homology"/>
<evidence type="ECO:0000259" key="20">
    <source>
        <dbReference type="PROSITE" id="PS50011"/>
    </source>
</evidence>
<dbReference type="PROSITE" id="PS00107">
    <property type="entry name" value="PROTEIN_KINASE_ATP"/>
    <property type="match status" value="1"/>
</dbReference>
<dbReference type="EC" id="3.1.3.48" evidence="4"/>
<dbReference type="PROSITE" id="PS50011">
    <property type="entry name" value="PROTEIN_KINASE_DOM"/>
    <property type="match status" value="1"/>
</dbReference>
<dbReference type="EMBL" id="QNUK01000024">
    <property type="protein sequence ID" value="KAF5907246.1"/>
    <property type="molecule type" value="Genomic_DNA"/>
</dbReference>
<dbReference type="SMART" id="SM00194">
    <property type="entry name" value="PTPc"/>
    <property type="match status" value="1"/>
</dbReference>
<dbReference type="InterPro" id="IPR017441">
    <property type="entry name" value="Protein_kinase_ATP_BS"/>
</dbReference>
<dbReference type="SMART" id="SM00220">
    <property type="entry name" value="S_TKc"/>
    <property type="match status" value="1"/>
</dbReference>
<keyword evidence="7 19" id="KW-0547">Nucleotide-binding</keyword>
<evidence type="ECO:0000256" key="19">
    <source>
        <dbReference type="PROSITE-ProRule" id="PRU10141"/>
    </source>
</evidence>
<dbReference type="Pfam" id="PF00102">
    <property type="entry name" value="Y_phosphatase"/>
    <property type="match status" value="1"/>
</dbReference>
<comment type="function">
    <text evidence="17">Tyrosine-protein phosphatase targeted to sites of actin polymerization in response of varied extracellular stimuli. Has tyrosine phosphatase activity towards various tyrosyl phosphorylated substrates.</text>
</comment>
<dbReference type="GO" id="GO:0005783">
    <property type="term" value="C:endoplasmic reticulum"/>
    <property type="evidence" value="ECO:0007669"/>
    <property type="project" value="UniProtKB-SubCell"/>
</dbReference>
<feature type="binding site" evidence="19">
    <location>
        <position position="679"/>
    </location>
    <ligand>
        <name>ATP</name>
        <dbReference type="ChEBI" id="CHEBI:30616"/>
    </ligand>
</feature>
<dbReference type="Gene3D" id="1.10.510.10">
    <property type="entry name" value="Transferase(Phosphotransferase) domain 1"/>
    <property type="match status" value="1"/>
</dbReference>
<keyword evidence="11 19" id="KW-0067">ATP-binding</keyword>
<feature type="non-terminal residue" evidence="23">
    <location>
        <position position="1362"/>
    </location>
</feature>
<dbReference type="InterPro" id="IPR000387">
    <property type="entry name" value="Tyr_Pase_dom"/>
</dbReference>
<dbReference type="Gene3D" id="3.40.50.10330">
    <property type="entry name" value="Probable inorganic polyphosphate/atp-NAD kinase, domain 1"/>
    <property type="match status" value="1"/>
</dbReference>
<dbReference type="PROSITE" id="PS50056">
    <property type="entry name" value="TYR_PHOSPHATASE_2"/>
    <property type="match status" value="1"/>
</dbReference>
<evidence type="ECO:0000256" key="16">
    <source>
        <dbReference type="ARBA" id="ARBA00051722"/>
    </source>
</evidence>
<dbReference type="Pfam" id="PF20143">
    <property type="entry name" value="NAD_kinase_C"/>
    <property type="match status" value="1"/>
</dbReference>
<evidence type="ECO:0000256" key="1">
    <source>
        <dbReference type="ARBA" id="ARBA00004240"/>
    </source>
</evidence>
<evidence type="ECO:0000256" key="3">
    <source>
        <dbReference type="ARBA" id="ARBA00012120"/>
    </source>
</evidence>
<dbReference type="SUPFAM" id="SSF111331">
    <property type="entry name" value="NAD kinase/diacylglycerol kinase-like"/>
    <property type="match status" value="1"/>
</dbReference>
<sequence>MRIRTYPRAHILQTFQRHCETLAANGNAGYQEEFEELSDAAKEFSCRAGELDANKNKNRYPFILPYDHCRVKLSLLESQPHSDYINASYVPGGCTEHDFICTQAPLPSTIADFWRMVWEQNVQVIVMVTSLKEYGKVLCNQYWPPERGTGCYGALQVTTVSRHRGPDCYITTIHLRQHGSPTDRRITHYYYPGWLDQGVPKHHTSLVKFTEHVRKQLDDTPNLGPTVVHCSAGIGRSGTFVAILWLIQLCVRGILPDVRLAVRDLRRHRVLMVQNVEQYILVHQCILHWLGGNMERPSIVNGHRTTIWVKPFCYVVAVYKSMVHVSGPCSVLPLPTEVSTPEDDGIFLGEDNCPSYSQDNTFPGPLLSNKMQIEELISFIQIKTQECLQHADKPDQKETYYFWKIMELLCCKNGKVLLADVGTLLFRNYRLLRKKLRAIKAQDSWCLLLARLLCSALPVDKLLKAVVEMGEMLDCEGLTYSAHVCYVVAMRKLESFQGFSFLLIGCSRSPVNHPALREAIERTEMYEYIYCKIFGFAQPSFQIYKYYHANKLAEFGFRNQAFEYCKTIARAITTFPREITKSTLEMTIELCERLHQGKGKEPEWLADLRRLHKENMFKPKDVEYGLAHHPPHLESHITSWAFESLYTMGELLGEGGFGSICAGVRKADGKQVAIKYVVKGEHDIFITMPGETQLLPMEVALMEMVSKPFHCDNVLELIEWFEMPDCFILILERPSPCVDLRQFVHSHKGRLSEPVAQNIMRQVVQAARHCCECGVLHRDIKAENLLVNTDTLQVKLIDFGCGDLLKDTPYTVYAGTRVFCPPEWLCEGEYHGLPATIWGLGILLFDLVCGDVPFHREEDIVNRKINFAPGVSGDCINLILWCLARYPHARPTFDEILSHAWFVEPQDPQNVKNPVNSEMPALLCHPEDSHITPWEVFESLYTPVKLLGERGFAAVCEGVRNADGRKVVIKYVGKSPKDKFIIIMEGSGESNCILKPETACTSCGRREPPSLGKAFRNKPKARSMSTSSVPSCAEFRRTQSLHGPSPVTTFGPKACMMKNPKAVMHIQDPASQRLTWNKPPQSVLVIKKIQDVSLLQPFKELCIFLTEQKKMMVYVERKVLEDPAIANDESFVAVKKSFCTFSEDYDDISNRVDFIICLGGDGTLLYASSLFQESVPPVMPFHLGSLGFLTPFNFDTYQSQVTQVIEGNAAIILRSRLKVKVMKEPRPKEKNAIIANGDAESGRRTMQYQVLNEVVVDRGPSSYLSNVDLFLDGHLITTVQGDGVIVSTPTGSTAYAVAAGASMIHPNVPAIMITPICPHSLSFRPIVVPAGVELKIMLSREARNNAWVSFDGRKRQEIGHGD</sequence>
<keyword evidence="9" id="KW-0378">Hydrolase</keyword>
<dbReference type="PANTHER" id="PTHR20275">
    <property type="entry name" value="NAD KINASE"/>
    <property type="match status" value="1"/>
</dbReference>
<feature type="domain" description="Tyrosine specific protein phosphatases" evidence="22">
    <location>
        <begin position="207"/>
        <end position="280"/>
    </location>
</feature>
<evidence type="ECO:0000256" key="7">
    <source>
        <dbReference type="ARBA" id="ARBA00022741"/>
    </source>
</evidence>
<evidence type="ECO:0000256" key="2">
    <source>
        <dbReference type="ARBA" id="ARBA00010995"/>
    </source>
</evidence>
<evidence type="ECO:0000259" key="21">
    <source>
        <dbReference type="PROSITE" id="PS50055"/>
    </source>
</evidence>
<gene>
    <name evidence="23" type="primary">nadk</name>
    <name evidence="23" type="ORF">DAT39_003026</name>
</gene>
<dbReference type="SUPFAM" id="SSF52799">
    <property type="entry name" value="(Phosphotyrosine protein) phosphatases II"/>
    <property type="match status" value="1"/>
</dbReference>
<keyword evidence="5" id="KW-0813">Transport</keyword>
<dbReference type="InterPro" id="IPR029021">
    <property type="entry name" value="Prot-tyrosine_phosphatase-like"/>
</dbReference>
<evidence type="ECO:0000313" key="24">
    <source>
        <dbReference type="Proteomes" id="UP000727407"/>
    </source>
</evidence>
<dbReference type="GO" id="GO:0005524">
    <property type="term" value="F:ATP binding"/>
    <property type="evidence" value="ECO:0007669"/>
    <property type="project" value="UniProtKB-UniRule"/>
</dbReference>
<dbReference type="PROSITE" id="PS00108">
    <property type="entry name" value="PROTEIN_KINASE_ST"/>
    <property type="match status" value="1"/>
</dbReference>
<evidence type="ECO:0000256" key="17">
    <source>
        <dbReference type="ARBA" id="ARBA00058215"/>
    </source>
</evidence>
<evidence type="ECO:0000256" key="11">
    <source>
        <dbReference type="ARBA" id="ARBA00022840"/>
    </source>
</evidence>
<evidence type="ECO:0000256" key="9">
    <source>
        <dbReference type="ARBA" id="ARBA00022801"/>
    </source>
</evidence>
<dbReference type="OrthoDB" id="8609993at2759"/>
<dbReference type="InterPro" id="IPR017437">
    <property type="entry name" value="ATP-NAD_kinase_PpnK-typ_C"/>
</dbReference>
<dbReference type="InterPro" id="IPR000242">
    <property type="entry name" value="PTP_cat"/>
</dbReference>
<dbReference type="Proteomes" id="UP000727407">
    <property type="component" value="Unassembled WGS sequence"/>
</dbReference>
<protein>
    <recommendedName>
        <fullName evidence="18">Tyrosine-protein phosphatase non-receptor type 20</fullName>
        <ecNumber evidence="3">2.7.1.23</ecNumber>
        <ecNumber evidence="4">3.1.3.48</ecNumber>
    </recommendedName>
</protein>
<keyword evidence="10" id="KW-0256">Endoplasmic reticulum</keyword>
<dbReference type="GO" id="GO:0019674">
    <property type="term" value="P:NAD+ metabolic process"/>
    <property type="evidence" value="ECO:0007669"/>
    <property type="project" value="InterPro"/>
</dbReference>
<name>A0A8J4X9W2_CLAMG</name>
<dbReference type="InterPro" id="IPR017438">
    <property type="entry name" value="ATP-NAD_kinase_N"/>
</dbReference>
<dbReference type="Pfam" id="PF01513">
    <property type="entry name" value="NAD_kinase"/>
    <property type="match status" value="1"/>
</dbReference>
<dbReference type="InterPro" id="IPR016064">
    <property type="entry name" value="NAD/diacylglycerol_kinase_sf"/>
</dbReference>
<keyword evidence="15" id="KW-0520">NAD</keyword>
<dbReference type="PRINTS" id="PR00700">
    <property type="entry name" value="PRTYPHPHTASE"/>
</dbReference>
<evidence type="ECO:0000256" key="13">
    <source>
        <dbReference type="ARBA" id="ARBA00022892"/>
    </source>
</evidence>
<evidence type="ECO:0000256" key="10">
    <source>
        <dbReference type="ARBA" id="ARBA00022824"/>
    </source>
</evidence>
<dbReference type="Gene3D" id="2.60.200.30">
    <property type="entry name" value="Probable inorganic polyphosphate/atp-NAD kinase, domain 2"/>
    <property type="match status" value="1"/>
</dbReference>
<evidence type="ECO:0000256" key="5">
    <source>
        <dbReference type="ARBA" id="ARBA00022448"/>
    </source>
</evidence>
<evidence type="ECO:0000256" key="12">
    <source>
        <dbReference type="ARBA" id="ARBA00022857"/>
    </source>
</evidence>
<dbReference type="SUPFAM" id="SSF56112">
    <property type="entry name" value="Protein kinase-like (PK-like)"/>
    <property type="match status" value="1"/>
</dbReference>
<dbReference type="SMART" id="SM00404">
    <property type="entry name" value="PTPc_motif"/>
    <property type="match status" value="1"/>
</dbReference>
<dbReference type="InterPro" id="IPR024298">
    <property type="entry name" value="Sec16_Sec23-bd"/>
</dbReference>
<dbReference type="InterPro" id="IPR016130">
    <property type="entry name" value="Tyr_Pase_AS"/>
</dbReference>
<evidence type="ECO:0000256" key="14">
    <source>
        <dbReference type="ARBA" id="ARBA00022912"/>
    </source>
</evidence>
<dbReference type="EC" id="2.7.1.23" evidence="3"/>
<dbReference type="Pfam" id="PF00069">
    <property type="entry name" value="Pkinase"/>
    <property type="match status" value="1"/>
</dbReference>
<dbReference type="Gene3D" id="3.30.200.20">
    <property type="entry name" value="Phosphorylase Kinase, domain 1"/>
    <property type="match status" value="2"/>
</dbReference>
<dbReference type="GO" id="GO:0003951">
    <property type="term" value="F:NAD+ kinase activity"/>
    <property type="evidence" value="ECO:0007669"/>
    <property type="project" value="UniProtKB-EC"/>
</dbReference>
<dbReference type="InterPro" id="IPR008271">
    <property type="entry name" value="Ser/Thr_kinase_AS"/>
</dbReference>